<feature type="compositionally biased region" description="Low complexity" evidence="1">
    <location>
        <begin position="131"/>
        <end position="147"/>
    </location>
</feature>
<dbReference type="InterPro" id="IPR028208">
    <property type="entry name" value="Effector_pro_NleD-like"/>
</dbReference>
<evidence type="ECO:0000313" key="3">
    <source>
        <dbReference type="Proteomes" id="UP000014803"/>
    </source>
</evidence>
<feature type="region of interest" description="Disordered" evidence="1">
    <location>
        <begin position="185"/>
        <end position="204"/>
    </location>
</feature>
<dbReference type="STRING" id="1254432.SCE1572_34975"/>
<gene>
    <name evidence="2" type="ORF">SCE1572_34975</name>
</gene>
<dbReference type="Gene3D" id="2.60.200.60">
    <property type="match status" value="1"/>
</dbReference>
<proteinExistence type="predicted"/>
<dbReference type="InterPro" id="IPR008727">
    <property type="entry name" value="PAAR_motif"/>
</dbReference>
<dbReference type="eggNOG" id="COG4104">
    <property type="taxonomic scope" value="Bacteria"/>
</dbReference>
<dbReference type="Pfam" id="PF05488">
    <property type="entry name" value="PAAR_motif"/>
    <property type="match status" value="1"/>
</dbReference>
<evidence type="ECO:0000313" key="2">
    <source>
        <dbReference type="EMBL" id="AGP39235.1"/>
    </source>
</evidence>
<evidence type="ECO:0008006" key="4">
    <source>
        <dbReference type="Google" id="ProtNLM"/>
    </source>
</evidence>
<feature type="region of interest" description="Disordered" evidence="1">
    <location>
        <begin position="210"/>
        <end position="260"/>
    </location>
</feature>
<dbReference type="KEGG" id="scu:SCE1572_34975"/>
<dbReference type="EMBL" id="CP003969">
    <property type="protein sequence ID" value="AGP39235.1"/>
    <property type="molecule type" value="Genomic_DNA"/>
</dbReference>
<sequence>MPGMPSVLVGALPASRLADYSACLGAVDVTATGAAMVLIGGLPAARVADETAHRGVVVGPGATMVLIGGPTFALPPNVTVEGPPDFQNKVIRDLYFLSTTPSGQELFRRLDASGRPVKIVPESDPQNSFCTANDATAASDGTGTGSTVSYNPDARVNAYDRNGNPIAEPSQVLLGHEMAHALANAEGRRQTGTDPAPPASQPDIGREEAQAIGTGSHNGAYPSENSFRRDLGLPERDNHYWTPDGPDAALPPTSLRPGGY</sequence>
<protein>
    <recommendedName>
        <fullName evidence="4">NleD-like pathogen effector protein (Putative zinc metallopeptidase)</fullName>
    </recommendedName>
</protein>
<dbReference type="AlphaFoldDB" id="S4Y4T2"/>
<dbReference type="PATRIC" id="fig|1254432.3.peg.7928"/>
<reference evidence="2 3" key="1">
    <citation type="journal article" date="2013" name="Sci. Rep.">
        <title>Extraordinary expansion of a Sorangium cellulosum genome from an alkaline milieu.</title>
        <authorList>
            <person name="Han K."/>
            <person name="Li Z.F."/>
            <person name="Peng R."/>
            <person name="Zhu L.P."/>
            <person name="Zhou T."/>
            <person name="Wang L.G."/>
            <person name="Li S.G."/>
            <person name="Zhang X.B."/>
            <person name="Hu W."/>
            <person name="Wu Z.H."/>
            <person name="Qin N."/>
            <person name="Li Y.Z."/>
        </authorList>
    </citation>
    <scope>NUCLEOTIDE SEQUENCE [LARGE SCALE GENOMIC DNA]</scope>
    <source>
        <strain evidence="2 3">So0157-2</strain>
    </source>
</reference>
<dbReference type="Pfam" id="PF14891">
    <property type="entry name" value="Peptidase_M91"/>
    <property type="match status" value="1"/>
</dbReference>
<evidence type="ECO:0000256" key="1">
    <source>
        <dbReference type="SAM" id="MobiDB-lite"/>
    </source>
</evidence>
<dbReference type="Proteomes" id="UP000014803">
    <property type="component" value="Chromosome"/>
</dbReference>
<feature type="compositionally biased region" description="Basic and acidic residues" evidence="1">
    <location>
        <begin position="226"/>
        <end position="239"/>
    </location>
</feature>
<name>S4Y4T2_SORCE</name>
<feature type="region of interest" description="Disordered" evidence="1">
    <location>
        <begin position="119"/>
        <end position="149"/>
    </location>
</feature>
<accession>S4Y4T2</accession>
<dbReference type="HOGENOM" id="CLU_1069207_0_0_7"/>
<organism evidence="2 3">
    <name type="scientific">Sorangium cellulosum So0157-2</name>
    <dbReference type="NCBI Taxonomy" id="1254432"/>
    <lineage>
        <taxon>Bacteria</taxon>
        <taxon>Pseudomonadati</taxon>
        <taxon>Myxococcota</taxon>
        <taxon>Polyangia</taxon>
        <taxon>Polyangiales</taxon>
        <taxon>Polyangiaceae</taxon>
        <taxon>Sorangium</taxon>
    </lineage>
</organism>